<keyword evidence="1" id="KW-0472">Membrane</keyword>
<proteinExistence type="predicted"/>
<name>A0A0U2YWB8_9BACL</name>
<accession>A0A0U2YWB8</accession>
<reference evidence="2" key="1">
    <citation type="submission" date="2016-01" db="EMBL/GenBank/DDBJ databases">
        <title>Complete genome of Planococcus rifietoensis type strain M8.</title>
        <authorList>
            <person name="See-Too W.S."/>
        </authorList>
    </citation>
    <scope>NUCLEOTIDE SEQUENCE [LARGE SCALE GENOMIC DNA]</scope>
    <source>
        <strain evidence="2">M8</strain>
    </source>
</reference>
<dbReference type="Proteomes" id="UP000067683">
    <property type="component" value="Chromosome"/>
</dbReference>
<gene>
    <name evidence="2" type="ORF">AUC31_11920</name>
</gene>
<keyword evidence="1" id="KW-1133">Transmembrane helix</keyword>
<evidence type="ECO:0000313" key="3">
    <source>
        <dbReference type="Proteomes" id="UP000067683"/>
    </source>
</evidence>
<keyword evidence="3" id="KW-1185">Reference proteome</keyword>
<feature type="transmembrane region" description="Helical" evidence="1">
    <location>
        <begin position="5"/>
        <end position="22"/>
    </location>
</feature>
<feature type="transmembrane region" description="Helical" evidence="1">
    <location>
        <begin position="28"/>
        <end position="52"/>
    </location>
</feature>
<organism evidence="2 3">
    <name type="scientific">Planococcus rifietoensis</name>
    <dbReference type="NCBI Taxonomy" id="200991"/>
    <lineage>
        <taxon>Bacteria</taxon>
        <taxon>Bacillati</taxon>
        <taxon>Bacillota</taxon>
        <taxon>Bacilli</taxon>
        <taxon>Bacillales</taxon>
        <taxon>Caryophanaceae</taxon>
        <taxon>Planococcus</taxon>
    </lineage>
</organism>
<dbReference type="KEGG" id="prt:AUC31_11920"/>
<protein>
    <submittedName>
        <fullName evidence="2">Uncharacterized protein</fullName>
    </submittedName>
</protein>
<dbReference type="EMBL" id="CP013659">
    <property type="protein sequence ID" value="ALS75854.1"/>
    <property type="molecule type" value="Genomic_DNA"/>
</dbReference>
<dbReference type="AlphaFoldDB" id="A0A0U2YWB8"/>
<keyword evidence="1" id="KW-0812">Transmembrane</keyword>
<evidence type="ECO:0000256" key="1">
    <source>
        <dbReference type="SAM" id="Phobius"/>
    </source>
</evidence>
<dbReference type="STRING" id="200991.AUC31_11920"/>
<evidence type="ECO:0000313" key="2">
    <source>
        <dbReference type="EMBL" id="ALS75854.1"/>
    </source>
</evidence>
<sequence length="59" mass="6313">MTKSIIMFSTGLLMFMAGMYISTYLSTFAVAVGTALAVAGGWFMGSSSFFLLKPTKKSN</sequence>